<comment type="caution">
    <text evidence="1">The sequence shown here is derived from an EMBL/GenBank/DDBJ whole genome shotgun (WGS) entry which is preliminary data.</text>
</comment>
<sequence>MRTECRDAATCFLSLAQAREDKFPWSPPRPKISSAVGNLHQLNTAEPWLTYTAP</sequence>
<organism evidence="1 2">
    <name type="scientific">Boletus edulis BED1</name>
    <dbReference type="NCBI Taxonomy" id="1328754"/>
    <lineage>
        <taxon>Eukaryota</taxon>
        <taxon>Fungi</taxon>
        <taxon>Dikarya</taxon>
        <taxon>Basidiomycota</taxon>
        <taxon>Agaricomycotina</taxon>
        <taxon>Agaricomycetes</taxon>
        <taxon>Agaricomycetidae</taxon>
        <taxon>Boletales</taxon>
        <taxon>Boletineae</taxon>
        <taxon>Boletaceae</taxon>
        <taxon>Boletoideae</taxon>
        <taxon>Boletus</taxon>
    </lineage>
</organism>
<evidence type="ECO:0000313" key="2">
    <source>
        <dbReference type="Proteomes" id="UP001194468"/>
    </source>
</evidence>
<proteinExistence type="predicted"/>
<protein>
    <submittedName>
        <fullName evidence="1">Uncharacterized protein</fullName>
    </submittedName>
</protein>
<name>A0AAD4BX04_BOLED</name>
<keyword evidence="2" id="KW-1185">Reference proteome</keyword>
<reference evidence="1" key="1">
    <citation type="submission" date="2019-10" db="EMBL/GenBank/DDBJ databases">
        <authorList>
            <consortium name="DOE Joint Genome Institute"/>
            <person name="Kuo A."/>
            <person name="Miyauchi S."/>
            <person name="Kiss E."/>
            <person name="Drula E."/>
            <person name="Kohler A."/>
            <person name="Sanchez-Garcia M."/>
            <person name="Andreopoulos B."/>
            <person name="Barry K.W."/>
            <person name="Bonito G."/>
            <person name="Buee M."/>
            <person name="Carver A."/>
            <person name="Chen C."/>
            <person name="Cichocki N."/>
            <person name="Clum A."/>
            <person name="Culley D."/>
            <person name="Crous P.W."/>
            <person name="Fauchery L."/>
            <person name="Girlanda M."/>
            <person name="Hayes R."/>
            <person name="Keri Z."/>
            <person name="LaButti K."/>
            <person name="Lipzen A."/>
            <person name="Lombard V."/>
            <person name="Magnuson J."/>
            <person name="Maillard F."/>
            <person name="Morin E."/>
            <person name="Murat C."/>
            <person name="Nolan M."/>
            <person name="Ohm R."/>
            <person name="Pangilinan J."/>
            <person name="Pereira M."/>
            <person name="Perotto S."/>
            <person name="Peter M."/>
            <person name="Riley R."/>
            <person name="Sitrit Y."/>
            <person name="Stielow B."/>
            <person name="Szollosi G."/>
            <person name="Zifcakova L."/>
            <person name="Stursova M."/>
            <person name="Spatafora J.W."/>
            <person name="Tedersoo L."/>
            <person name="Vaario L.-M."/>
            <person name="Yamada A."/>
            <person name="Yan M."/>
            <person name="Wang P."/>
            <person name="Xu J."/>
            <person name="Bruns T."/>
            <person name="Baldrian P."/>
            <person name="Vilgalys R."/>
            <person name="Henrissat B."/>
            <person name="Grigoriev I.V."/>
            <person name="Hibbett D."/>
            <person name="Nagy L.G."/>
            <person name="Martin F.M."/>
        </authorList>
    </citation>
    <scope>NUCLEOTIDE SEQUENCE</scope>
    <source>
        <strain evidence="1">BED1</strain>
    </source>
</reference>
<gene>
    <name evidence="1" type="ORF">L210DRAFT_3398073</name>
</gene>
<dbReference type="EMBL" id="WHUW01000009">
    <property type="protein sequence ID" value="KAF8442291.1"/>
    <property type="molecule type" value="Genomic_DNA"/>
</dbReference>
<evidence type="ECO:0000313" key="1">
    <source>
        <dbReference type="EMBL" id="KAF8442291.1"/>
    </source>
</evidence>
<reference evidence="1" key="2">
    <citation type="journal article" date="2020" name="Nat. Commun.">
        <title>Large-scale genome sequencing of mycorrhizal fungi provides insights into the early evolution of symbiotic traits.</title>
        <authorList>
            <person name="Miyauchi S."/>
            <person name="Kiss E."/>
            <person name="Kuo A."/>
            <person name="Drula E."/>
            <person name="Kohler A."/>
            <person name="Sanchez-Garcia M."/>
            <person name="Morin E."/>
            <person name="Andreopoulos B."/>
            <person name="Barry K.W."/>
            <person name="Bonito G."/>
            <person name="Buee M."/>
            <person name="Carver A."/>
            <person name="Chen C."/>
            <person name="Cichocki N."/>
            <person name="Clum A."/>
            <person name="Culley D."/>
            <person name="Crous P.W."/>
            <person name="Fauchery L."/>
            <person name="Girlanda M."/>
            <person name="Hayes R.D."/>
            <person name="Keri Z."/>
            <person name="LaButti K."/>
            <person name="Lipzen A."/>
            <person name="Lombard V."/>
            <person name="Magnuson J."/>
            <person name="Maillard F."/>
            <person name="Murat C."/>
            <person name="Nolan M."/>
            <person name="Ohm R.A."/>
            <person name="Pangilinan J."/>
            <person name="Pereira M.F."/>
            <person name="Perotto S."/>
            <person name="Peter M."/>
            <person name="Pfister S."/>
            <person name="Riley R."/>
            <person name="Sitrit Y."/>
            <person name="Stielow J.B."/>
            <person name="Szollosi G."/>
            <person name="Zifcakova L."/>
            <person name="Stursova M."/>
            <person name="Spatafora J.W."/>
            <person name="Tedersoo L."/>
            <person name="Vaario L.M."/>
            <person name="Yamada A."/>
            <person name="Yan M."/>
            <person name="Wang P."/>
            <person name="Xu J."/>
            <person name="Bruns T."/>
            <person name="Baldrian P."/>
            <person name="Vilgalys R."/>
            <person name="Dunand C."/>
            <person name="Henrissat B."/>
            <person name="Grigoriev I.V."/>
            <person name="Hibbett D."/>
            <person name="Nagy L.G."/>
            <person name="Martin F.M."/>
        </authorList>
    </citation>
    <scope>NUCLEOTIDE SEQUENCE</scope>
    <source>
        <strain evidence="1">BED1</strain>
    </source>
</reference>
<dbReference type="Proteomes" id="UP001194468">
    <property type="component" value="Unassembled WGS sequence"/>
</dbReference>
<accession>A0AAD4BX04</accession>
<dbReference type="AlphaFoldDB" id="A0AAD4BX04"/>